<comment type="similarity">
    <text evidence="1">Belongs to the 2-5A synthase family.</text>
</comment>
<dbReference type="Pfam" id="PF10421">
    <property type="entry name" value="OAS1_C"/>
    <property type="match status" value="1"/>
</dbReference>
<dbReference type="AlphaFoldDB" id="A0A2T7NH02"/>
<dbReference type="PANTHER" id="PTHR11258:SF11">
    <property type="entry name" value="C2H2-TYPE DOMAIN-CONTAINING PROTEIN"/>
    <property type="match status" value="1"/>
</dbReference>
<dbReference type="CDD" id="cd05400">
    <property type="entry name" value="NT_2-5OAS_ClassI-CCAase"/>
    <property type="match status" value="1"/>
</dbReference>
<dbReference type="GO" id="GO:0005829">
    <property type="term" value="C:cytosol"/>
    <property type="evidence" value="ECO:0007669"/>
    <property type="project" value="TreeGrafter"/>
</dbReference>
<dbReference type="GO" id="GO:0016020">
    <property type="term" value="C:membrane"/>
    <property type="evidence" value="ECO:0007669"/>
    <property type="project" value="TreeGrafter"/>
</dbReference>
<evidence type="ECO:0000313" key="3">
    <source>
        <dbReference type="EMBL" id="PVD20451.1"/>
    </source>
</evidence>
<evidence type="ECO:0000256" key="1">
    <source>
        <dbReference type="ARBA" id="ARBA00009526"/>
    </source>
</evidence>
<evidence type="ECO:0000313" key="4">
    <source>
        <dbReference type="Proteomes" id="UP000245119"/>
    </source>
</evidence>
<dbReference type="Pfam" id="PF18144">
    <property type="entry name" value="SMODS"/>
    <property type="match status" value="1"/>
</dbReference>
<evidence type="ECO:0000259" key="2">
    <source>
        <dbReference type="Pfam" id="PF10421"/>
    </source>
</evidence>
<dbReference type="GO" id="GO:0003725">
    <property type="term" value="F:double-stranded RNA binding"/>
    <property type="evidence" value="ECO:0007669"/>
    <property type="project" value="TreeGrafter"/>
</dbReference>
<dbReference type="InterPro" id="IPR043519">
    <property type="entry name" value="NT_sf"/>
</dbReference>
<dbReference type="EMBL" id="PZQS01000012">
    <property type="protein sequence ID" value="PVD20451.1"/>
    <property type="molecule type" value="Genomic_DNA"/>
</dbReference>
<name>A0A2T7NH02_POMCA</name>
<dbReference type="PROSITE" id="PS50152">
    <property type="entry name" value="25A_SYNTH_3"/>
    <property type="match status" value="1"/>
</dbReference>
<dbReference type="Gene3D" id="1.10.1410.20">
    <property type="entry name" value="2'-5'-oligoadenylate synthetase 1, domain 2"/>
    <property type="match status" value="1"/>
</dbReference>
<dbReference type="SUPFAM" id="SSF81631">
    <property type="entry name" value="PAP/OAS1 substrate-binding domain"/>
    <property type="match status" value="1"/>
</dbReference>
<organism evidence="3 4">
    <name type="scientific">Pomacea canaliculata</name>
    <name type="common">Golden apple snail</name>
    <dbReference type="NCBI Taxonomy" id="400727"/>
    <lineage>
        <taxon>Eukaryota</taxon>
        <taxon>Metazoa</taxon>
        <taxon>Spiralia</taxon>
        <taxon>Lophotrochozoa</taxon>
        <taxon>Mollusca</taxon>
        <taxon>Gastropoda</taxon>
        <taxon>Caenogastropoda</taxon>
        <taxon>Architaenioglossa</taxon>
        <taxon>Ampullarioidea</taxon>
        <taxon>Ampullariidae</taxon>
        <taxon>Pomacea</taxon>
    </lineage>
</organism>
<dbReference type="InterPro" id="IPR018952">
    <property type="entry name" value="2-5-oligoAdlate_synth_1_dom2/C"/>
</dbReference>
<dbReference type="InterPro" id="IPR006116">
    <property type="entry name" value="NT_2-5OAS_ClassI-CCAase"/>
</dbReference>
<comment type="caution">
    <text evidence="3">The sequence shown here is derived from an EMBL/GenBank/DDBJ whole genome shotgun (WGS) entry which is preliminary data.</text>
</comment>
<dbReference type="Gene3D" id="3.30.460.10">
    <property type="entry name" value="Beta Polymerase, domain 2"/>
    <property type="match status" value="1"/>
</dbReference>
<sequence length="294" mass="34064">MSKVFKQQMRGESLDDFSQRLVSTTESERRRMAKQVKRFVRYLHERPFQSPYSVKEVIKSGSLGKGTAVRDLADIDLVVFVNGLTSIDDLKEEREDLLEDLEDHLRTTAKISPEKSSKYSLTYDWHDIKVDILPAVDVLSLYGSPRKVYDVMGQFKPRREAAQQFSASLAPLQRDFVKEIPEYVKKVIRLVKLWKEENSLEIRSYSIELLTIFVWTSNGEENPGTDNLFRKVMRKLATCETLQVGFDDNYKCSAYPSMSPPYIRDPANPYMNTLERINSLDEVSDCARRVLQRL</sequence>
<dbReference type="OrthoDB" id="6086786at2759"/>
<gene>
    <name evidence="3" type="ORF">C0Q70_18607</name>
</gene>
<proteinExistence type="inferred from homology"/>
<dbReference type="SUPFAM" id="SSF81301">
    <property type="entry name" value="Nucleotidyltransferase"/>
    <property type="match status" value="1"/>
</dbReference>
<dbReference type="Proteomes" id="UP000245119">
    <property type="component" value="Linkage Group LG12"/>
</dbReference>
<reference evidence="3 4" key="1">
    <citation type="submission" date="2018-04" db="EMBL/GenBank/DDBJ databases">
        <title>The genome of golden apple snail Pomacea canaliculata provides insight into stress tolerance and invasive adaptation.</title>
        <authorList>
            <person name="Liu C."/>
            <person name="Liu B."/>
            <person name="Ren Y."/>
            <person name="Zhang Y."/>
            <person name="Wang H."/>
            <person name="Li S."/>
            <person name="Jiang F."/>
            <person name="Yin L."/>
            <person name="Zhang G."/>
            <person name="Qian W."/>
            <person name="Fan W."/>
        </authorList>
    </citation>
    <scope>NUCLEOTIDE SEQUENCE [LARGE SCALE GENOMIC DNA]</scope>
    <source>
        <strain evidence="3">SZHN2017</strain>
        <tissue evidence="3">Muscle</tissue>
    </source>
</reference>
<feature type="domain" description="2'-5'-oligoadenylate synthetase 1" evidence="2">
    <location>
        <begin position="148"/>
        <end position="253"/>
    </location>
</feature>
<dbReference type="GO" id="GO:0001730">
    <property type="term" value="F:2'-5'-oligoadenylate synthetase activity"/>
    <property type="evidence" value="ECO:0007669"/>
    <property type="project" value="TreeGrafter"/>
</dbReference>
<keyword evidence="4" id="KW-1185">Reference proteome</keyword>
<protein>
    <recommendedName>
        <fullName evidence="2">2'-5'-oligoadenylate synthetase 1 domain-containing protein</fullName>
    </recommendedName>
</protein>
<accession>A0A2T7NH02</accession>
<dbReference type="GO" id="GO:0005654">
    <property type="term" value="C:nucleoplasm"/>
    <property type="evidence" value="ECO:0007669"/>
    <property type="project" value="TreeGrafter"/>
</dbReference>
<dbReference type="PANTHER" id="PTHR11258">
    <property type="entry name" value="2-5 OLIGOADENYLATE SYNTHETASE"/>
    <property type="match status" value="1"/>
</dbReference>
<dbReference type="OMA" id="SWILLPQ"/>